<dbReference type="Proteomes" id="UP000664701">
    <property type="component" value="Chromosome"/>
</dbReference>
<sequence>MKIAEQWIRELQLIPHEEGGYFKQTDVSEQTIVTSNGTRPLYTSILFLLNTDSPSHFHRLQSDETWFYHEGAALTVHCIFPDGHYEAILLGKHPQLGEKLSYTVPKGTIFGSSVEKSFALVSCVVAPGFDYQDFELFTQNELLKDYPQHETIIKQLAYETI</sequence>
<evidence type="ECO:0000259" key="1">
    <source>
        <dbReference type="Pfam" id="PF06172"/>
    </source>
</evidence>
<organism evidence="2 3">
    <name type="scientific">Candidatus Enterococcus lowellii</name>
    <dbReference type="NCBI Taxonomy" id="2230877"/>
    <lineage>
        <taxon>Bacteria</taxon>
        <taxon>Bacillati</taxon>
        <taxon>Bacillota</taxon>
        <taxon>Bacilli</taxon>
        <taxon>Lactobacillales</taxon>
        <taxon>Enterococcaceae</taxon>
        <taxon>Enterococcus</taxon>
    </lineage>
</organism>
<proteinExistence type="predicted"/>
<accession>A0ABZ2SPQ9</accession>
<dbReference type="EMBL" id="CP147251">
    <property type="protein sequence ID" value="WYJ76179.1"/>
    <property type="molecule type" value="Genomic_DNA"/>
</dbReference>
<keyword evidence="3" id="KW-1185">Reference proteome</keyword>
<dbReference type="PANTHER" id="PTHR33387">
    <property type="entry name" value="RMLC-LIKE JELLY ROLL FOLD PROTEIN"/>
    <property type="match status" value="1"/>
</dbReference>
<dbReference type="InterPro" id="IPR014710">
    <property type="entry name" value="RmlC-like_jellyroll"/>
</dbReference>
<evidence type="ECO:0000313" key="3">
    <source>
        <dbReference type="Proteomes" id="UP000664701"/>
    </source>
</evidence>
<dbReference type="Gene3D" id="2.60.120.10">
    <property type="entry name" value="Jelly Rolls"/>
    <property type="match status" value="1"/>
</dbReference>
<evidence type="ECO:0000313" key="2">
    <source>
        <dbReference type="EMBL" id="WYJ76179.1"/>
    </source>
</evidence>
<dbReference type="InterPro" id="IPR039935">
    <property type="entry name" value="YML079W-like"/>
</dbReference>
<name>A0ABZ2SPQ9_9ENTE</name>
<reference evidence="2 3" key="1">
    <citation type="submission" date="2024-03" db="EMBL/GenBank/DDBJ databases">
        <title>The Genome Sequence of Enterococcus sp. DIV2402.</title>
        <authorList>
            <consortium name="The Broad Institute Genomics Platform"/>
            <consortium name="The Broad Institute Microbial Omics Core"/>
            <consortium name="The Broad Institute Genomic Center for Infectious Diseases"/>
            <person name="Earl A."/>
            <person name="Manson A."/>
            <person name="Gilmore M."/>
            <person name="Schwartman J."/>
            <person name="Shea T."/>
            <person name="Abouelleil A."/>
            <person name="Cao P."/>
            <person name="Chapman S."/>
            <person name="Cusick C."/>
            <person name="Young S."/>
            <person name="Neafsey D."/>
            <person name="Nusbaum C."/>
            <person name="Birren B."/>
        </authorList>
    </citation>
    <scope>NUCLEOTIDE SEQUENCE [LARGE SCALE GENOMIC DNA]</scope>
    <source>
        <strain evidence="2 3">DIV2402</strain>
    </source>
</reference>
<dbReference type="CDD" id="cd06121">
    <property type="entry name" value="cupin_YML079wp"/>
    <property type="match status" value="1"/>
</dbReference>
<dbReference type="InterPro" id="IPR009327">
    <property type="entry name" value="Cupin_DUF985"/>
</dbReference>
<dbReference type="PANTHER" id="PTHR33387:SF3">
    <property type="entry name" value="DUF985 DOMAIN-CONTAINING PROTEIN"/>
    <property type="match status" value="1"/>
</dbReference>
<dbReference type="RefSeq" id="WP_207942550.1">
    <property type="nucleotide sequence ID" value="NZ_CP147251.1"/>
</dbReference>
<protein>
    <recommendedName>
        <fullName evidence="1">DUF985 domain-containing protein</fullName>
    </recommendedName>
</protein>
<dbReference type="InterPro" id="IPR011051">
    <property type="entry name" value="RmlC_Cupin_sf"/>
</dbReference>
<gene>
    <name evidence="2" type="ORF">DOK78_000805</name>
</gene>
<feature type="domain" description="DUF985" evidence="1">
    <location>
        <begin position="5"/>
        <end position="137"/>
    </location>
</feature>
<dbReference type="Pfam" id="PF06172">
    <property type="entry name" value="Cupin_5"/>
    <property type="match status" value="1"/>
</dbReference>
<dbReference type="SUPFAM" id="SSF51182">
    <property type="entry name" value="RmlC-like cupins"/>
    <property type="match status" value="1"/>
</dbReference>